<dbReference type="InterPro" id="IPR018964">
    <property type="entry name" value="Phage_phiJL001_Gp84_C"/>
</dbReference>
<accession>A0A396RZ09</accession>
<evidence type="ECO:0000259" key="1">
    <source>
        <dbReference type="Pfam" id="PF09356"/>
    </source>
</evidence>
<name>A0A396RZ09_9PSED</name>
<dbReference type="Pfam" id="PF09356">
    <property type="entry name" value="Phage_BR0599"/>
    <property type="match status" value="1"/>
</dbReference>
<keyword evidence="3" id="KW-1185">Reference proteome</keyword>
<reference evidence="2 3" key="1">
    <citation type="submission" date="2018-06" db="EMBL/GenBank/DDBJ databases">
        <title>Pseudomonas jilinensis sp. nov., isolated from the production water of Jilin Oilfield in China.</title>
        <authorList>
            <person name="Wang J."/>
        </authorList>
    </citation>
    <scope>NUCLEOTIDE SEQUENCE [LARGE SCALE GENOMIC DNA]</scope>
    <source>
        <strain evidence="2 3">JS15-10A1</strain>
    </source>
</reference>
<gene>
    <name evidence="2" type="ORF">C2846_05285</name>
</gene>
<dbReference type="EMBL" id="QJSA01000004">
    <property type="protein sequence ID" value="RHW21877.1"/>
    <property type="molecule type" value="Genomic_DNA"/>
</dbReference>
<dbReference type="InterPro" id="IPR011928">
    <property type="entry name" value="Phage_phiJL001_Gp84"/>
</dbReference>
<proteinExistence type="predicted"/>
<dbReference type="NCBIfam" id="TIGR02218">
    <property type="entry name" value="phg_TIGR02218"/>
    <property type="match status" value="1"/>
</dbReference>
<evidence type="ECO:0000313" key="3">
    <source>
        <dbReference type="Proteomes" id="UP000265745"/>
    </source>
</evidence>
<protein>
    <recommendedName>
        <fullName evidence="1">Bacteriophage phiJL001 Gp84 C-terminal domain-containing protein</fullName>
    </recommendedName>
</protein>
<dbReference type="RefSeq" id="WP_119700873.1">
    <property type="nucleotide sequence ID" value="NZ_QJSA01000004.1"/>
</dbReference>
<comment type="caution">
    <text evidence="2">The sequence shown here is derived from an EMBL/GenBank/DDBJ whole genome shotgun (WGS) entry which is preliminary data.</text>
</comment>
<dbReference type="OrthoDB" id="6872689at2"/>
<feature type="domain" description="Bacteriophage phiJL001 Gp84 C-terminal" evidence="1">
    <location>
        <begin position="188"/>
        <end position="264"/>
    </location>
</feature>
<dbReference type="AlphaFoldDB" id="A0A396RZ09"/>
<sequence length="273" mass="30120">MSFDSRERSLAAGAPIRFYEFRRGVMRWLYVSCDRDVAVGTQVFRTVRGGISDNGIRQSGVARQDSLIITAPADIDVAQPFRNSLPSAKIGLIIHDGHYGEAERKWRYSGAIASVRWPSPDQCAITCQDIDAELDRPGLVDTFSRACTTYLGSPWCKVDMNVHRVETTIQTLTGASISSGTFASYPDGWFNGGWVEWQIGQGEYDSRTIEHHTGSTLTLLGGTLALAPNMAIRAYPGCDFFASTCQDKFNNLPNMRAVPQMDGKSPFDGEQVF</sequence>
<organism evidence="2 3">
    <name type="scientific">Pseudomonas jilinensis</name>
    <dbReference type="NCBI Taxonomy" id="2078689"/>
    <lineage>
        <taxon>Bacteria</taxon>
        <taxon>Pseudomonadati</taxon>
        <taxon>Pseudomonadota</taxon>
        <taxon>Gammaproteobacteria</taxon>
        <taxon>Pseudomonadales</taxon>
        <taxon>Pseudomonadaceae</taxon>
        <taxon>Pseudomonas</taxon>
    </lineage>
</organism>
<dbReference type="Proteomes" id="UP000265745">
    <property type="component" value="Unassembled WGS sequence"/>
</dbReference>
<evidence type="ECO:0000313" key="2">
    <source>
        <dbReference type="EMBL" id="RHW21877.1"/>
    </source>
</evidence>